<protein>
    <submittedName>
        <fullName evidence="2">Oidioi.mRNA.OKI2018_I69.chr1.g545.t1.cds</fullName>
    </submittedName>
</protein>
<reference evidence="2 3" key="1">
    <citation type="submission" date="2021-04" db="EMBL/GenBank/DDBJ databases">
        <authorList>
            <person name="Bliznina A."/>
        </authorList>
    </citation>
    <scope>NUCLEOTIDE SEQUENCE [LARGE SCALE GENOMIC DNA]</scope>
</reference>
<organism evidence="2 3">
    <name type="scientific">Oikopleura dioica</name>
    <name type="common">Tunicate</name>
    <dbReference type="NCBI Taxonomy" id="34765"/>
    <lineage>
        <taxon>Eukaryota</taxon>
        <taxon>Metazoa</taxon>
        <taxon>Chordata</taxon>
        <taxon>Tunicata</taxon>
        <taxon>Appendicularia</taxon>
        <taxon>Copelata</taxon>
        <taxon>Oikopleuridae</taxon>
        <taxon>Oikopleura</taxon>
    </lineage>
</organism>
<keyword evidence="1" id="KW-0732">Signal</keyword>
<dbReference type="Gene3D" id="3.40.50.1110">
    <property type="entry name" value="SGNH hydrolase"/>
    <property type="match status" value="1"/>
</dbReference>
<dbReference type="Proteomes" id="UP001158576">
    <property type="component" value="Chromosome 1"/>
</dbReference>
<feature type="chain" id="PRO_5045905636" evidence="1">
    <location>
        <begin position="16"/>
        <end position="579"/>
    </location>
</feature>
<dbReference type="PANTHER" id="PTHR15010">
    <property type="entry name" value="ACYLOXYACYL HYDROLASE"/>
    <property type="match status" value="1"/>
</dbReference>
<dbReference type="PANTHER" id="PTHR15010:SF0">
    <property type="entry name" value="ACYLOXYACYL HYDROLASE"/>
    <property type="match status" value="1"/>
</dbReference>
<dbReference type="EMBL" id="OU015566">
    <property type="protein sequence ID" value="CAG5102953.1"/>
    <property type="molecule type" value="Genomic_DNA"/>
</dbReference>
<dbReference type="SUPFAM" id="SSF52266">
    <property type="entry name" value="SGNH hydrolase"/>
    <property type="match status" value="1"/>
</dbReference>
<gene>
    <name evidence="2" type="ORF">OKIOD_LOCUS9310</name>
</gene>
<dbReference type="InterPro" id="IPR001087">
    <property type="entry name" value="GDSL"/>
</dbReference>
<proteinExistence type="predicted"/>
<accession>A0ABN7SLW1</accession>
<evidence type="ECO:0000313" key="3">
    <source>
        <dbReference type="Proteomes" id="UP001158576"/>
    </source>
</evidence>
<feature type="signal peptide" evidence="1">
    <location>
        <begin position="1"/>
        <end position="15"/>
    </location>
</feature>
<dbReference type="Pfam" id="PF00657">
    <property type="entry name" value="Lipase_GDSL"/>
    <property type="match status" value="1"/>
</dbReference>
<dbReference type="InterPro" id="IPR039676">
    <property type="entry name" value="AOAH"/>
</dbReference>
<evidence type="ECO:0000313" key="2">
    <source>
        <dbReference type="EMBL" id="CAG5102953.1"/>
    </source>
</evidence>
<keyword evidence="3" id="KW-1185">Reference proteome</keyword>
<name>A0ABN7SLW1_OIKDI</name>
<evidence type="ECO:0000256" key="1">
    <source>
        <dbReference type="SAM" id="SignalP"/>
    </source>
</evidence>
<dbReference type="InterPro" id="IPR036514">
    <property type="entry name" value="SGNH_hydro_sf"/>
</dbReference>
<sequence>MRVFKFFSFLALAAADKNGGGLCAACSILTSWIEQYADFHGKDGFEATRDIVGFLPVDITVIGGLAEELFGRMVNEIQRRPNVHTVDTMCYCIGACYVSTGHRTCSAFDLPRLKKYRNETLLGSKFLRQGRFEEFSELINAEFLKESKITLEEIMDHILIDFGEQHKPLIDPDRDGFSGDTEGLRGKWWRGEDTSPLDGDIYPGQKPVNEDRVIDHNSNGIYGVDEHGIAYERLYCDNYPPVGVAILGDSASAHFSLPPSWFRPTEFNENTFKNLFMLLTNELDWPQLSWATGHSDNCWMDDIKSYSDIQMDSIYKRLVERNRCGLNDYQNQANNGARITSMADKIVKGLSRKPTDNRMVVFLSLIGNDVCNGRIPTENSFTSAEKFEEKTIETLDYLNTILPEGSTVVMTGLANGSVLWDLMHEKTHPLGEYRQDMTYPDIYEYLECLQISPCMGWMTKNETLREITTDHAMMLSDVAESVIQQSDYSNFKALYYPFDIEESIEKWISEGGEGWHLIELVDGFHPSQTSMVLTAEMFWNQILEDYPEAFGEVNPWNEKIKEIQQKNLGYNICEPAPEK</sequence>